<gene>
    <name evidence="2" type="ORF">FOA43_003037</name>
</gene>
<evidence type="ECO:0000256" key="1">
    <source>
        <dbReference type="RuleBase" id="RU000487"/>
    </source>
</evidence>
<evidence type="ECO:0000313" key="2">
    <source>
        <dbReference type="EMBL" id="QPG75678.1"/>
    </source>
</evidence>
<dbReference type="InterPro" id="IPR043129">
    <property type="entry name" value="ATPase_NBD"/>
</dbReference>
<dbReference type="Gene3D" id="3.30.420.40">
    <property type="match status" value="2"/>
</dbReference>
<dbReference type="Proteomes" id="UP000662931">
    <property type="component" value="Chromosome 3"/>
</dbReference>
<keyword evidence="3" id="KW-1185">Reference proteome</keyword>
<comment type="similarity">
    <text evidence="1">Belongs to the actin family.</text>
</comment>
<evidence type="ECO:0000313" key="3">
    <source>
        <dbReference type="Proteomes" id="UP000662931"/>
    </source>
</evidence>
<dbReference type="SUPFAM" id="SSF53067">
    <property type="entry name" value="Actin-like ATPase domain"/>
    <property type="match status" value="2"/>
</dbReference>
<accession>A0A875S401</accession>
<proteinExistence type="inferred from homology"/>
<organism evidence="2 3">
    <name type="scientific">Eeniella nana</name>
    <name type="common">Yeast</name>
    <name type="synonym">Brettanomyces nanus</name>
    <dbReference type="NCBI Taxonomy" id="13502"/>
    <lineage>
        <taxon>Eukaryota</taxon>
        <taxon>Fungi</taxon>
        <taxon>Dikarya</taxon>
        <taxon>Ascomycota</taxon>
        <taxon>Saccharomycotina</taxon>
        <taxon>Pichiomycetes</taxon>
        <taxon>Pichiales</taxon>
        <taxon>Pichiaceae</taxon>
        <taxon>Brettanomyces</taxon>
    </lineage>
</organism>
<dbReference type="Pfam" id="PF00022">
    <property type="entry name" value="Actin"/>
    <property type="match status" value="2"/>
</dbReference>
<dbReference type="OrthoDB" id="337660at2759"/>
<dbReference type="EMBL" id="CP064814">
    <property type="protein sequence ID" value="QPG75678.1"/>
    <property type="molecule type" value="Genomic_DNA"/>
</dbReference>
<reference evidence="2" key="1">
    <citation type="submission" date="2020-10" db="EMBL/GenBank/DDBJ databases">
        <authorList>
            <person name="Roach M.J.R."/>
        </authorList>
    </citation>
    <scope>NUCLEOTIDE SEQUENCE</scope>
    <source>
        <strain evidence="2">CBS 1945</strain>
    </source>
</reference>
<name>A0A875S401_EENNA</name>
<sequence length="374" mass="42271">MLSDEKKRRLADQTKDKPLILKLGSRSIEFGICGDAKPLVHISSSEFSQLQSFKVDPGQIFWGHSINSKDVEHLNKSGELSPNKSSLELDLESFKFLFYPDLLAYRDSENLLNSLEYRLRNHLFDIFEALFKKITFNAVNAKIFILEDLFHNEWYKKTMSDVLLSQLQARSVVFLPNSVMCIVGAGIQNGLIVDCGWSAISVEPVYENRLLTNYSAFTRRGGMMIHYKTVTKLQENGVKKDFDEVEKLIVECNDSSIPAYDAVNECLFPEIDSADTDMDEQKPASLVVNTIAGLPVDIRKELAGHIIITGGLGRIDWLRQKLIQEISCLVKREGFKFTTGQNHSLGSWQGASLFASTILPRQKSNGIIQELRRD</sequence>
<dbReference type="AlphaFoldDB" id="A0A875S401"/>
<dbReference type="InterPro" id="IPR004000">
    <property type="entry name" value="Actin"/>
</dbReference>
<dbReference type="SMART" id="SM00268">
    <property type="entry name" value="ACTIN"/>
    <property type="match status" value="1"/>
</dbReference>
<protein>
    <submittedName>
        <fullName evidence="2">Uncharacterized protein</fullName>
    </submittedName>
</protein>
<dbReference type="PANTHER" id="PTHR11937">
    <property type="entry name" value="ACTIN"/>
    <property type="match status" value="1"/>
</dbReference>
<dbReference type="GeneID" id="62196438"/>
<dbReference type="KEGG" id="bnn:FOA43_003037"/>
<dbReference type="RefSeq" id="XP_038779243.1">
    <property type="nucleotide sequence ID" value="XM_038923315.1"/>
</dbReference>